<dbReference type="InterPro" id="IPR032345">
    <property type="entry name" value="PnbB"/>
</dbReference>
<organism evidence="1 2">
    <name type="scientific">Massilia suwonensis</name>
    <dbReference type="NCBI Taxonomy" id="648895"/>
    <lineage>
        <taxon>Bacteria</taxon>
        <taxon>Pseudomonadati</taxon>
        <taxon>Pseudomonadota</taxon>
        <taxon>Betaproteobacteria</taxon>
        <taxon>Burkholderiales</taxon>
        <taxon>Oxalobacteraceae</taxon>
        <taxon>Telluria group</taxon>
        <taxon>Massilia</taxon>
    </lineage>
</organism>
<name>A0ABW0MLG5_9BURK</name>
<evidence type="ECO:0000313" key="2">
    <source>
        <dbReference type="Proteomes" id="UP001596101"/>
    </source>
</evidence>
<evidence type="ECO:0000313" key="1">
    <source>
        <dbReference type="EMBL" id="MFC5478743.1"/>
    </source>
</evidence>
<sequence length="163" mass="17280">MDVSAFQQLVSRVTEEIAGIPLGSALESHLNAQHGAGTDLYEQLFDACKLGVRDGWLCNREGGGIRYGRVLKASEATHGFSVDVVDMQDIAGPHHVHPNGEIDLIMPLSADACFDGRPAGWCVYEAGSAHAPTVTRGRALVLYLLPQGAIQFSPVAKPDTAAA</sequence>
<gene>
    <name evidence="1" type="ORF">ACFPQ5_11110</name>
</gene>
<dbReference type="Proteomes" id="UP001596101">
    <property type="component" value="Unassembled WGS sequence"/>
</dbReference>
<reference evidence="2" key="1">
    <citation type="journal article" date="2019" name="Int. J. Syst. Evol. Microbiol.">
        <title>The Global Catalogue of Microorganisms (GCM) 10K type strain sequencing project: providing services to taxonomists for standard genome sequencing and annotation.</title>
        <authorList>
            <consortium name="The Broad Institute Genomics Platform"/>
            <consortium name="The Broad Institute Genome Sequencing Center for Infectious Disease"/>
            <person name="Wu L."/>
            <person name="Ma J."/>
        </authorList>
    </citation>
    <scope>NUCLEOTIDE SEQUENCE [LARGE SCALE GENOMIC DNA]</scope>
    <source>
        <strain evidence="2">CCUG 43111</strain>
    </source>
</reference>
<keyword evidence="2" id="KW-1185">Reference proteome</keyword>
<protein>
    <submittedName>
        <fullName evidence="1">DUF4863 family protein</fullName>
    </submittedName>
</protein>
<comment type="caution">
    <text evidence="1">The sequence shown here is derived from an EMBL/GenBank/DDBJ whole genome shotgun (WGS) entry which is preliminary data.</text>
</comment>
<proteinExistence type="predicted"/>
<dbReference type="Pfam" id="PF16155">
    <property type="entry name" value="PnbB"/>
    <property type="match status" value="1"/>
</dbReference>
<dbReference type="EMBL" id="JBHSMR010000013">
    <property type="protein sequence ID" value="MFC5478743.1"/>
    <property type="molecule type" value="Genomic_DNA"/>
</dbReference>
<dbReference type="RefSeq" id="WP_379754996.1">
    <property type="nucleotide sequence ID" value="NZ_JBHSMR010000013.1"/>
</dbReference>
<accession>A0ABW0MLG5</accession>